<dbReference type="InterPro" id="IPR037401">
    <property type="entry name" value="SnoaL-like"/>
</dbReference>
<name>A0A1H4GQS3_9BACT</name>
<evidence type="ECO:0000313" key="3">
    <source>
        <dbReference type="EMBL" id="SEB11966.1"/>
    </source>
</evidence>
<sequence length="156" mass="17962">MKMKMFLKSSLFFLLLFTMNSRMLAQTINTPLKIIEEQFALWQQGKATIFDLLDDNVIWEVAGSSPVSGIYHGKNEFLKEAVQPINARFKSAIKPELISIHADGNWVYLNWKGSAITINNTMYRNTYCWKMKIIDGKIVEAVAFLDTYALNELMKQ</sequence>
<evidence type="ECO:0000313" key="4">
    <source>
        <dbReference type="Proteomes" id="UP000199656"/>
    </source>
</evidence>
<feature type="domain" description="SnoaL-like" evidence="2">
    <location>
        <begin position="37"/>
        <end position="140"/>
    </location>
</feature>
<dbReference type="Proteomes" id="UP000199656">
    <property type="component" value="Unassembled WGS sequence"/>
</dbReference>
<evidence type="ECO:0000259" key="2">
    <source>
        <dbReference type="Pfam" id="PF12680"/>
    </source>
</evidence>
<dbReference type="Pfam" id="PF12680">
    <property type="entry name" value="SnoaL_2"/>
    <property type="match status" value="1"/>
</dbReference>
<proteinExistence type="predicted"/>
<protein>
    <recommendedName>
        <fullName evidence="2">SnoaL-like domain-containing protein</fullName>
    </recommendedName>
</protein>
<reference evidence="4" key="1">
    <citation type="submission" date="2016-10" db="EMBL/GenBank/DDBJ databases">
        <authorList>
            <person name="Varghese N."/>
            <person name="Submissions S."/>
        </authorList>
    </citation>
    <scope>NUCLEOTIDE SEQUENCE [LARGE SCALE GENOMIC DNA]</scope>
    <source>
        <strain evidence="4">DSM 23920</strain>
    </source>
</reference>
<dbReference type="PANTHER" id="PTHR41252:SF1">
    <property type="entry name" value="BLR2505 PROTEIN"/>
    <property type="match status" value="1"/>
</dbReference>
<dbReference type="Gene3D" id="3.10.450.50">
    <property type="match status" value="1"/>
</dbReference>
<evidence type="ECO:0000256" key="1">
    <source>
        <dbReference type="SAM" id="SignalP"/>
    </source>
</evidence>
<dbReference type="PANTHER" id="PTHR41252">
    <property type="entry name" value="BLR2505 PROTEIN"/>
    <property type="match status" value="1"/>
</dbReference>
<dbReference type="InterPro" id="IPR032710">
    <property type="entry name" value="NTF2-like_dom_sf"/>
</dbReference>
<feature type="signal peptide" evidence="1">
    <location>
        <begin position="1"/>
        <end position="25"/>
    </location>
</feature>
<keyword evidence="1" id="KW-0732">Signal</keyword>
<dbReference type="OrthoDB" id="1450423at2"/>
<gene>
    <name evidence="3" type="ORF">SAMN05660909_05635</name>
</gene>
<dbReference type="SUPFAM" id="SSF54427">
    <property type="entry name" value="NTF2-like"/>
    <property type="match status" value="1"/>
</dbReference>
<dbReference type="STRING" id="408074.SAMN05660909_05635"/>
<feature type="chain" id="PRO_5011622008" description="SnoaL-like domain-containing protein" evidence="1">
    <location>
        <begin position="26"/>
        <end position="156"/>
    </location>
</feature>
<dbReference type="RefSeq" id="WP_089766298.1">
    <property type="nucleotide sequence ID" value="NZ_BKAT01000075.1"/>
</dbReference>
<organism evidence="3 4">
    <name type="scientific">Chitinophaga terrae</name>
    <name type="common">ex Kim and Jung 2007</name>
    <dbReference type="NCBI Taxonomy" id="408074"/>
    <lineage>
        <taxon>Bacteria</taxon>
        <taxon>Pseudomonadati</taxon>
        <taxon>Bacteroidota</taxon>
        <taxon>Chitinophagia</taxon>
        <taxon>Chitinophagales</taxon>
        <taxon>Chitinophagaceae</taxon>
        <taxon>Chitinophaga</taxon>
    </lineage>
</organism>
<dbReference type="AlphaFoldDB" id="A0A1H4GQS3"/>
<dbReference type="EMBL" id="FNRL01000053">
    <property type="protein sequence ID" value="SEB11966.1"/>
    <property type="molecule type" value="Genomic_DNA"/>
</dbReference>
<accession>A0A1H4GQS3</accession>
<keyword evidence="4" id="KW-1185">Reference proteome</keyword>